<dbReference type="Proteomes" id="UP000293583">
    <property type="component" value="Unassembled WGS sequence"/>
</dbReference>
<proteinExistence type="predicted"/>
<sequence length="172" mass="19506">MKKILAIMLFSVLLYQAGGFALQYLSEGNTVAVDPETEETVVVKIPINLPYQTDWVSSEEVEGSVRQGDEFYEMKERKVENDTLVTVMVKDRNARENFFDLAEQVNEHLTDEPGSTPAKTKLINTLVKEYCAQSSGWVFYIMEWPVSKEAPIHAILSTKDFSSDFFSPPRLA</sequence>
<protein>
    <submittedName>
        <fullName evidence="1">Uncharacterized protein</fullName>
    </submittedName>
</protein>
<gene>
    <name evidence="1" type="ORF">EWU20_09115</name>
</gene>
<comment type="caution">
    <text evidence="1">The sequence shown here is derived from an EMBL/GenBank/DDBJ whole genome shotgun (WGS) entry which is preliminary data.</text>
</comment>
<evidence type="ECO:0000313" key="1">
    <source>
        <dbReference type="EMBL" id="TBH71976.1"/>
    </source>
</evidence>
<dbReference type="EMBL" id="SEWY01000004">
    <property type="protein sequence ID" value="TBH71976.1"/>
    <property type="molecule type" value="Genomic_DNA"/>
</dbReference>
<dbReference type="AlphaFoldDB" id="A0A4Q9B9T4"/>
<accession>A0A4Q9B9T4</accession>
<organism evidence="1 2">
    <name type="scientific">Aquirufa antheringensis</name>
    <dbReference type="NCBI Taxonomy" id="2516559"/>
    <lineage>
        <taxon>Bacteria</taxon>
        <taxon>Pseudomonadati</taxon>
        <taxon>Bacteroidota</taxon>
        <taxon>Cytophagia</taxon>
        <taxon>Cytophagales</taxon>
        <taxon>Flectobacillaceae</taxon>
        <taxon>Aquirufa</taxon>
    </lineage>
</organism>
<reference evidence="1 2" key="1">
    <citation type="submission" date="2019-02" db="EMBL/GenBank/DDBJ databases">
        <title>Genome of a new Bacteroidetes strain.</title>
        <authorList>
            <person name="Pitt A."/>
        </authorList>
    </citation>
    <scope>NUCLEOTIDE SEQUENCE [LARGE SCALE GENOMIC DNA]</scope>
    <source>
        <strain evidence="1 2">103A-SOEBACH</strain>
    </source>
</reference>
<dbReference type="OrthoDB" id="950503at2"/>
<name>A0A4Q9B9T4_9BACT</name>
<evidence type="ECO:0000313" key="2">
    <source>
        <dbReference type="Proteomes" id="UP000293583"/>
    </source>
</evidence>
<dbReference type="RefSeq" id="WP_130923594.1">
    <property type="nucleotide sequence ID" value="NZ_JAANOL010000001.1"/>
</dbReference>
<keyword evidence="2" id="KW-1185">Reference proteome</keyword>